<dbReference type="PANTHER" id="PTHR12433">
    <property type="entry name" value="MEDIATOR OF RNA POLYMERASE II TRANSCRIPTION SUBUNIT 25"/>
    <property type="match status" value="1"/>
</dbReference>
<dbReference type="AlphaFoldDB" id="A0AAV8QZ01"/>
<organism evidence="11 12">
    <name type="scientific">Ensete ventricosum</name>
    <name type="common">Abyssinian banana</name>
    <name type="synonym">Musa ensete</name>
    <dbReference type="NCBI Taxonomy" id="4639"/>
    <lineage>
        <taxon>Eukaryota</taxon>
        <taxon>Viridiplantae</taxon>
        <taxon>Streptophyta</taxon>
        <taxon>Embryophyta</taxon>
        <taxon>Tracheophyta</taxon>
        <taxon>Spermatophyta</taxon>
        <taxon>Magnoliopsida</taxon>
        <taxon>Liliopsida</taxon>
        <taxon>Zingiberales</taxon>
        <taxon>Musaceae</taxon>
        <taxon>Ensete</taxon>
    </lineage>
</organism>
<dbReference type="InterPro" id="IPR021419">
    <property type="entry name" value="Mediator_Med25_VWA"/>
</dbReference>
<proteinExistence type="inferred from homology"/>
<feature type="domain" description="TPX2 C-terminal" evidence="9">
    <location>
        <begin position="779"/>
        <end position="854"/>
    </location>
</feature>
<evidence type="ECO:0000259" key="9">
    <source>
        <dbReference type="Pfam" id="PF06886"/>
    </source>
</evidence>
<evidence type="ECO:0000256" key="3">
    <source>
        <dbReference type="ARBA" id="ARBA00009102"/>
    </source>
</evidence>
<dbReference type="PANTHER" id="PTHR12433:SF11">
    <property type="entry name" value="MEDIATOR OF RNA POLYMERASE II TRANSCRIPTION SUBUNIT 25"/>
    <property type="match status" value="1"/>
</dbReference>
<keyword evidence="7" id="KW-0206">Cytoskeleton</keyword>
<dbReference type="GO" id="GO:0016592">
    <property type="term" value="C:mediator complex"/>
    <property type="evidence" value="ECO:0007669"/>
    <property type="project" value="TreeGrafter"/>
</dbReference>
<accession>A0AAV8QZ01</accession>
<dbReference type="GO" id="GO:0045944">
    <property type="term" value="P:positive regulation of transcription by RNA polymerase II"/>
    <property type="evidence" value="ECO:0007669"/>
    <property type="project" value="TreeGrafter"/>
</dbReference>
<reference evidence="11 12" key="1">
    <citation type="submission" date="2022-12" db="EMBL/GenBank/DDBJ databases">
        <title>Chromosome-scale assembly of the Ensete ventricosum genome.</title>
        <authorList>
            <person name="Dussert Y."/>
            <person name="Stocks J."/>
            <person name="Wendawek A."/>
            <person name="Woldeyes F."/>
            <person name="Nichols R.A."/>
            <person name="Borrell J.S."/>
        </authorList>
    </citation>
    <scope>NUCLEOTIDE SEQUENCE [LARGE SCALE GENOMIC DNA]</scope>
    <source>
        <strain evidence="12">cv. Maze</strain>
        <tissue evidence="11">Seeds</tissue>
    </source>
</reference>
<feature type="compositionally biased region" description="Polar residues" evidence="8">
    <location>
        <begin position="711"/>
        <end position="721"/>
    </location>
</feature>
<evidence type="ECO:0000256" key="1">
    <source>
        <dbReference type="ARBA" id="ARBA00004245"/>
    </source>
</evidence>
<dbReference type="GO" id="GO:0005667">
    <property type="term" value="C:transcription regulator complex"/>
    <property type="evidence" value="ECO:0007669"/>
    <property type="project" value="TreeGrafter"/>
</dbReference>
<dbReference type="InterPro" id="IPR027329">
    <property type="entry name" value="TPX2_C"/>
</dbReference>
<dbReference type="Pfam" id="PF06886">
    <property type="entry name" value="TPX2"/>
    <property type="match status" value="1"/>
</dbReference>
<evidence type="ECO:0000256" key="6">
    <source>
        <dbReference type="ARBA" id="ARBA00022701"/>
    </source>
</evidence>
<gene>
    <name evidence="11" type="ORF">OPV22_012509</name>
</gene>
<feature type="domain" description="Mediator of RNA polymerase II transcription subunit 25 von Willebrand factor type A" evidence="10">
    <location>
        <begin position="3"/>
        <end position="223"/>
    </location>
</feature>
<evidence type="ECO:0000256" key="8">
    <source>
        <dbReference type="SAM" id="MobiDB-lite"/>
    </source>
</evidence>
<sequence>MAERQLIVAVEGTAALGPYWQTILSDYLDKIIRYYYGNEMTGQKLNGANPELALVVFNTHGPYSAFVVDRSGWTKDLDVFLQWLSAMHFTGGGFTEAAIAEGLSEALMMFSAASNVTDNHQNHEAQKHCILVAASNPHPLPTPVYRPPVPASEHKETGEVQTENGLADAETVAKSFGQCFVSLSVISPKQLPKLRAIYNAGKRNPRALDPSVDHVRNPHYLVLPSENFKEACAALSRPSMPNLAHNQGISNQGIVKLDGASAAPISGPPATANPSVNGSMMNRQPITVGSIPTATVKVEPTTVSPMVSGPAFSHLPSVANVASQGISSLQNSSPSSSQEMNANIDTTQEIKPLVNPISQSSRPAVPAPANVSILNNLSQHRQVMTSASIAGGSSIGLPTMGGTPMAVHMSNMISSGMSSSALSGISSVPVSGALMATSQVAQNTTLGSLTSATSNLSGNSNIGISSTLNNLQGNVPVGQSVSNVGQGTLTSGAQIGQGGMTINQNMMNNLVPSGVSSGPGTMIPTPGMTQQSGVHSLGVANNSAINMSLTQHAPSIQQSQSKYLKIWEGSLSGQRQGQPVFICKLEGYRSQSASDSLAADWPLTMQIVRLIAQEHMNNKQYVGKADFLVFRTLNQHGFLGQLQEKKLCAVIQLPSQTLLLSVSDKAGRLIGMLFPGDMRLLTATEMENHSKLCSPKNSKLAHISVGKHGARNSQTQPFNLHTEQRGQKKEQAFVKRVQEMAAEEAKRRVPVAQGLPWTTDKPQSLPKPPVKEQTKPINIKLHTEQRAARRAGYNYLVATKINSLEILRRFEEKITKVIEQEEIKNMRKEMVPKAQLMPFFDRPFFPQRSTRPLTVPREPCFHLIKQKCSISDQPYKFHKYFDHSMKSVK</sequence>
<dbReference type="EMBL" id="JAQQAF010000004">
    <property type="protein sequence ID" value="KAJ8490788.1"/>
    <property type="molecule type" value="Genomic_DNA"/>
</dbReference>
<keyword evidence="12" id="KW-1185">Reference proteome</keyword>
<evidence type="ECO:0000313" key="12">
    <source>
        <dbReference type="Proteomes" id="UP001222027"/>
    </source>
</evidence>
<feature type="region of interest" description="Disordered" evidence="8">
    <location>
        <begin position="707"/>
        <end position="727"/>
    </location>
</feature>
<evidence type="ECO:0000259" key="10">
    <source>
        <dbReference type="Pfam" id="PF11265"/>
    </source>
</evidence>
<dbReference type="Proteomes" id="UP001222027">
    <property type="component" value="Unassembled WGS sequence"/>
</dbReference>
<evidence type="ECO:0000256" key="2">
    <source>
        <dbReference type="ARBA" id="ARBA00005885"/>
    </source>
</evidence>
<comment type="caution">
    <text evidence="11">The sequence shown here is derived from an EMBL/GenBank/DDBJ whole genome shotgun (WGS) entry which is preliminary data.</text>
</comment>
<evidence type="ECO:0000313" key="11">
    <source>
        <dbReference type="EMBL" id="KAJ8490788.1"/>
    </source>
</evidence>
<evidence type="ECO:0000256" key="4">
    <source>
        <dbReference type="ARBA" id="ARBA00019694"/>
    </source>
</evidence>
<evidence type="ECO:0000256" key="7">
    <source>
        <dbReference type="ARBA" id="ARBA00023212"/>
    </source>
</evidence>
<comment type="similarity">
    <text evidence="2">Belongs to the TPX2 family.</text>
</comment>
<dbReference type="GO" id="GO:0005874">
    <property type="term" value="C:microtubule"/>
    <property type="evidence" value="ECO:0007669"/>
    <property type="project" value="UniProtKB-KW"/>
</dbReference>
<name>A0AAV8QZ01_ENSVE</name>
<comment type="subcellular location">
    <subcellularLocation>
        <location evidence="1">Cytoplasm</location>
        <location evidence="1">Cytoskeleton</location>
    </subcellularLocation>
</comment>
<protein>
    <recommendedName>
        <fullName evidence="4">Mediator of RNA polymerase II transcription subunit 25</fullName>
    </recommendedName>
</protein>
<evidence type="ECO:0000256" key="5">
    <source>
        <dbReference type="ARBA" id="ARBA00022490"/>
    </source>
</evidence>
<dbReference type="Pfam" id="PF11265">
    <property type="entry name" value="Med25_VWA"/>
    <property type="match status" value="1"/>
</dbReference>
<comment type="similarity">
    <text evidence="3">Belongs to the Mediator complex subunit 25 family.</text>
</comment>
<keyword evidence="6" id="KW-0493">Microtubule</keyword>
<keyword evidence="5" id="KW-0963">Cytoplasm</keyword>